<dbReference type="OrthoDB" id="6314469at2759"/>
<name>A0A0R3WV48_HYDTA</name>
<reference evidence="4" key="1">
    <citation type="submission" date="2017-02" db="UniProtKB">
        <authorList>
            <consortium name="WormBaseParasite"/>
        </authorList>
    </citation>
    <scope>IDENTIFICATION</scope>
</reference>
<dbReference type="PROSITE" id="PS50853">
    <property type="entry name" value="FN3"/>
    <property type="match status" value="1"/>
</dbReference>
<evidence type="ECO:0000313" key="3">
    <source>
        <dbReference type="Proteomes" id="UP000274429"/>
    </source>
</evidence>
<dbReference type="SMART" id="SM00060">
    <property type="entry name" value="FN3"/>
    <property type="match status" value="1"/>
</dbReference>
<dbReference type="SUPFAM" id="SSF49265">
    <property type="entry name" value="Fibronectin type III"/>
    <property type="match status" value="1"/>
</dbReference>
<evidence type="ECO:0000313" key="2">
    <source>
        <dbReference type="EMBL" id="VDM25308.1"/>
    </source>
</evidence>
<reference evidence="2 3" key="2">
    <citation type="submission" date="2018-11" db="EMBL/GenBank/DDBJ databases">
        <authorList>
            <consortium name="Pathogen Informatics"/>
        </authorList>
    </citation>
    <scope>NUCLEOTIDE SEQUENCE [LARGE SCALE GENOMIC DNA]</scope>
</reference>
<dbReference type="Proteomes" id="UP000274429">
    <property type="component" value="Unassembled WGS sequence"/>
</dbReference>
<dbReference type="Gene3D" id="2.60.40.10">
    <property type="entry name" value="Immunoglobulins"/>
    <property type="match status" value="1"/>
</dbReference>
<feature type="domain" description="Fibronectin type-III" evidence="1">
    <location>
        <begin position="139"/>
        <end position="237"/>
    </location>
</feature>
<dbReference type="InterPro" id="IPR036116">
    <property type="entry name" value="FN3_sf"/>
</dbReference>
<dbReference type="CDD" id="cd00063">
    <property type="entry name" value="FN3"/>
    <property type="match status" value="1"/>
</dbReference>
<gene>
    <name evidence="2" type="ORF">TTAC_LOCUS4623</name>
</gene>
<evidence type="ECO:0000259" key="1">
    <source>
        <dbReference type="PROSITE" id="PS50853"/>
    </source>
</evidence>
<keyword evidence="3" id="KW-1185">Reference proteome</keyword>
<accession>A0A0R3WV48</accession>
<dbReference type="EMBL" id="UYWX01004912">
    <property type="protein sequence ID" value="VDM25308.1"/>
    <property type="molecule type" value="Genomic_DNA"/>
</dbReference>
<dbReference type="WBParaSite" id="TTAC_0000463801-mRNA-1">
    <property type="protein sequence ID" value="TTAC_0000463801-mRNA-1"/>
    <property type="gene ID" value="TTAC_0000463801"/>
</dbReference>
<dbReference type="InterPro" id="IPR003961">
    <property type="entry name" value="FN3_dom"/>
</dbReference>
<dbReference type="InterPro" id="IPR013783">
    <property type="entry name" value="Ig-like_fold"/>
</dbReference>
<proteinExistence type="predicted"/>
<dbReference type="Pfam" id="PF00041">
    <property type="entry name" value="fn3"/>
    <property type="match status" value="1"/>
</dbReference>
<dbReference type="STRING" id="6205.A0A0R3WV48"/>
<protein>
    <submittedName>
        <fullName evidence="4">Fibronectin type-III domain-containing protein</fullName>
    </submittedName>
</protein>
<organism evidence="4">
    <name type="scientific">Hydatigena taeniaeformis</name>
    <name type="common">Feline tapeworm</name>
    <name type="synonym">Taenia taeniaeformis</name>
    <dbReference type="NCBI Taxonomy" id="6205"/>
    <lineage>
        <taxon>Eukaryota</taxon>
        <taxon>Metazoa</taxon>
        <taxon>Spiralia</taxon>
        <taxon>Lophotrochozoa</taxon>
        <taxon>Platyhelminthes</taxon>
        <taxon>Cestoda</taxon>
        <taxon>Eucestoda</taxon>
        <taxon>Cyclophyllidea</taxon>
        <taxon>Taeniidae</taxon>
        <taxon>Hydatigera</taxon>
    </lineage>
</organism>
<evidence type="ECO:0000313" key="4">
    <source>
        <dbReference type="WBParaSite" id="TTAC_0000463801-mRNA-1"/>
    </source>
</evidence>
<sequence length="306" mass="34222">MHRDERTSFPSNRRPVNRRVHLVPKRAKSCPTSAALVTRVDIQKPKFIADVIFDFRLHGVTVRWDVNQLKRMKVEELRVALKPEDGSEEAKEASASVEDGSVDFDELTSYTMHVLELGGYQQDDQIFLNQRTLRTWPSAPSPIQRAKGRAISTQEIYIKWKKPTLNNGILQPYFASCVSAVEGSAPVSASTKDNETESITVRGLLPNTEYRCTVVAKTIPADGQEPSQCESRTELPTAIRTMALVFVAVVTSSSTAANALAPFLQLLEKARLKQVNFVLICPLHVSRLEVEEVCETRRNGLGDQRM</sequence>
<dbReference type="AlphaFoldDB" id="A0A0R3WV48"/>